<dbReference type="NCBIfam" id="NF001325">
    <property type="entry name" value="PRK00259.1-3"/>
    <property type="match status" value="1"/>
</dbReference>
<reference evidence="6" key="1">
    <citation type="submission" date="2019-02" db="EMBL/GenBank/DDBJ databases">
        <authorList>
            <person name="Gruber-Vodicka R. H."/>
            <person name="Seah K. B. B."/>
        </authorList>
    </citation>
    <scope>NUCLEOTIDE SEQUENCE</scope>
    <source>
        <strain evidence="6">BECK_BY1</strain>
    </source>
</reference>
<dbReference type="AlphaFoldDB" id="A0A450ZT98"/>
<dbReference type="GO" id="GO:0005886">
    <property type="term" value="C:plasma membrane"/>
    <property type="evidence" value="ECO:0007669"/>
    <property type="project" value="UniProtKB-SubCell"/>
</dbReference>
<dbReference type="Pfam" id="PF04279">
    <property type="entry name" value="IspA"/>
    <property type="match status" value="1"/>
</dbReference>
<evidence type="ECO:0000256" key="2">
    <source>
        <dbReference type="ARBA" id="ARBA00022692"/>
    </source>
</evidence>
<evidence type="ECO:0000256" key="5">
    <source>
        <dbReference type="HAMAP-Rule" id="MF_00189"/>
    </source>
</evidence>
<gene>
    <name evidence="5" type="primary">yciB</name>
    <name evidence="6" type="ORF">BECKTUN1418D_GA0071000_105711</name>
</gene>
<evidence type="ECO:0000256" key="3">
    <source>
        <dbReference type="ARBA" id="ARBA00022989"/>
    </source>
</evidence>
<accession>A0A450ZT98</accession>
<comment type="subcellular location">
    <subcellularLocation>
        <location evidence="5">Cell inner membrane</location>
        <topology evidence="5">Multi-pass membrane protein</topology>
    </subcellularLocation>
</comment>
<evidence type="ECO:0000256" key="1">
    <source>
        <dbReference type="ARBA" id="ARBA00022475"/>
    </source>
</evidence>
<sequence length="203" mass="23691">MKFLSDFFPILLFFLTFWFYDELKSVLGDVGVDPTILTLHENGTTEGILAATIVAIVATFFQVGILWFRRRHVENMHLITLGLLIVLGGATLVFKEEIFIKWKPTIVNWLFALVFWGSRFVGEKPLVRRMMESNIDLPPAIWERLNTSWIIFFISVGFLNLYVVYYFSTEFWVNFKLFGLLGITLAFVVSQSFYLTRHMKLRP</sequence>
<dbReference type="PANTHER" id="PTHR36917">
    <property type="entry name" value="INTRACELLULAR SEPTATION PROTEIN A-RELATED"/>
    <property type="match status" value="1"/>
</dbReference>
<dbReference type="EMBL" id="CAADFX010000057">
    <property type="protein sequence ID" value="VFK57001.1"/>
    <property type="molecule type" value="Genomic_DNA"/>
</dbReference>
<evidence type="ECO:0000256" key="4">
    <source>
        <dbReference type="ARBA" id="ARBA00023136"/>
    </source>
</evidence>
<feature type="transmembrane region" description="Helical" evidence="5">
    <location>
        <begin position="106"/>
        <end position="122"/>
    </location>
</feature>
<organism evidence="6">
    <name type="scientific">Candidatus Kentrum sp. TUN</name>
    <dbReference type="NCBI Taxonomy" id="2126343"/>
    <lineage>
        <taxon>Bacteria</taxon>
        <taxon>Pseudomonadati</taxon>
        <taxon>Pseudomonadota</taxon>
        <taxon>Gammaproteobacteria</taxon>
        <taxon>Candidatus Kentrum</taxon>
    </lineage>
</organism>
<name>A0A450ZT98_9GAMM</name>
<evidence type="ECO:0000313" key="6">
    <source>
        <dbReference type="EMBL" id="VFK57001.1"/>
    </source>
</evidence>
<dbReference type="PANTHER" id="PTHR36917:SF1">
    <property type="entry name" value="INNER MEMBRANE-SPANNING PROTEIN YCIB"/>
    <property type="match status" value="1"/>
</dbReference>
<keyword evidence="2 5" id="KW-0812">Transmembrane</keyword>
<dbReference type="InterPro" id="IPR006008">
    <property type="entry name" value="YciB"/>
</dbReference>
<feature type="transmembrane region" description="Helical" evidence="5">
    <location>
        <begin position="75"/>
        <end position="94"/>
    </location>
</feature>
<keyword evidence="3 5" id="KW-1133">Transmembrane helix</keyword>
<keyword evidence="5" id="KW-0997">Cell inner membrane</keyword>
<keyword evidence="1 5" id="KW-1003">Cell membrane</keyword>
<keyword evidence="4 5" id="KW-0472">Membrane</keyword>
<dbReference type="HAMAP" id="MF_00189">
    <property type="entry name" value="YciB"/>
    <property type="match status" value="1"/>
</dbReference>
<proteinExistence type="inferred from homology"/>
<comment type="similarity">
    <text evidence="5">Belongs to the YciB family.</text>
</comment>
<feature type="transmembrane region" description="Helical" evidence="5">
    <location>
        <begin position="149"/>
        <end position="167"/>
    </location>
</feature>
<protein>
    <recommendedName>
        <fullName evidence="5">Inner membrane-spanning protein YciB</fullName>
    </recommendedName>
</protein>
<comment type="function">
    <text evidence="5">Plays a role in cell envelope biogenesis, maintenance of cell envelope integrity and membrane homeostasis.</text>
</comment>
<feature type="transmembrane region" description="Helical" evidence="5">
    <location>
        <begin position="47"/>
        <end position="68"/>
    </location>
</feature>
<feature type="transmembrane region" description="Helical" evidence="5">
    <location>
        <begin position="173"/>
        <end position="195"/>
    </location>
</feature>